<sequence>MISQIEQAIEGFEKMSADKRSAMRGILQRYVEGDMGLDEAYYELLDTGLIPMPSRCAMKPKVASEGDEARLKDMIKARILQ</sequence>
<protein>
    <submittedName>
        <fullName evidence="1">Uncharacterized protein</fullName>
    </submittedName>
</protein>
<dbReference type="OrthoDB" id="385020at2157"/>
<dbReference type="AlphaFoldDB" id="A0B5X8"/>
<name>A0B5X8_METTP</name>
<evidence type="ECO:0000313" key="2">
    <source>
        <dbReference type="Proteomes" id="UP000000674"/>
    </source>
</evidence>
<proteinExistence type="predicted"/>
<evidence type="ECO:0000313" key="1">
    <source>
        <dbReference type="EMBL" id="ABK14102.1"/>
    </source>
</evidence>
<accession>A0B5X8</accession>
<dbReference type="Proteomes" id="UP000000674">
    <property type="component" value="Chromosome"/>
</dbReference>
<gene>
    <name evidence="1" type="ordered locus">Mthe_0307</name>
</gene>
<dbReference type="RefSeq" id="WP_011695501.1">
    <property type="nucleotide sequence ID" value="NC_008553.1"/>
</dbReference>
<dbReference type="KEGG" id="mtp:Mthe_0307"/>
<organism evidence="1 2">
    <name type="scientific">Methanothrix thermoacetophila (strain DSM 6194 / JCM 14653 / NBRC 101360 / PT)</name>
    <name type="common">Methanosaeta thermophila</name>
    <dbReference type="NCBI Taxonomy" id="349307"/>
    <lineage>
        <taxon>Archaea</taxon>
        <taxon>Methanobacteriati</taxon>
        <taxon>Methanobacteriota</taxon>
        <taxon>Stenosarchaea group</taxon>
        <taxon>Methanomicrobia</taxon>
        <taxon>Methanotrichales</taxon>
        <taxon>Methanotrichaceae</taxon>
        <taxon>Methanothrix</taxon>
    </lineage>
</organism>
<keyword evidence="2" id="KW-1185">Reference proteome</keyword>
<dbReference type="GeneID" id="4462819"/>
<dbReference type="EMBL" id="CP000477">
    <property type="protein sequence ID" value="ABK14102.1"/>
    <property type="molecule type" value="Genomic_DNA"/>
</dbReference>
<reference evidence="1 2" key="1">
    <citation type="submission" date="2006-10" db="EMBL/GenBank/DDBJ databases">
        <title>Complete sequence of Methanosaeta thermophila PT.</title>
        <authorList>
            <consortium name="US DOE Joint Genome Institute"/>
            <person name="Copeland A."/>
            <person name="Lucas S."/>
            <person name="Lapidus A."/>
            <person name="Barry K."/>
            <person name="Detter J.C."/>
            <person name="Glavina del Rio T."/>
            <person name="Hammon N."/>
            <person name="Israni S."/>
            <person name="Pitluck S."/>
            <person name="Chain P."/>
            <person name="Malfatti S."/>
            <person name="Shin M."/>
            <person name="Vergez L."/>
            <person name="Schmutz J."/>
            <person name="Larimer F."/>
            <person name="Land M."/>
            <person name="Hauser L."/>
            <person name="Kyrpides N."/>
            <person name="Kim E."/>
            <person name="Smith K.S."/>
            <person name="Ingram-Smith C."/>
            <person name="Richardson P."/>
        </authorList>
    </citation>
    <scope>NUCLEOTIDE SEQUENCE [LARGE SCALE GENOMIC DNA]</scope>
    <source>
        <strain evidence="2">DSM 6194 / JCM 14653 / NBRC 101360 / PT</strain>
    </source>
</reference>
<dbReference type="HOGENOM" id="CLU_2565811_0_0_2"/>